<dbReference type="InterPro" id="IPR012337">
    <property type="entry name" value="RNaseH-like_sf"/>
</dbReference>
<dbReference type="PANTHER" id="PTHR35046:SF26">
    <property type="entry name" value="RNA-DIRECTED DNA POLYMERASE"/>
    <property type="match status" value="1"/>
</dbReference>
<proteinExistence type="predicted"/>
<dbReference type="OrthoDB" id="1623338at2759"/>
<organism evidence="1 2">
    <name type="scientific">Gossypium australe</name>
    <dbReference type="NCBI Taxonomy" id="47621"/>
    <lineage>
        <taxon>Eukaryota</taxon>
        <taxon>Viridiplantae</taxon>
        <taxon>Streptophyta</taxon>
        <taxon>Embryophyta</taxon>
        <taxon>Tracheophyta</taxon>
        <taxon>Spermatophyta</taxon>
        <taxon>Magnoliopsida</taxon>
        <taxon>eudicotyledons</taxon>
        <taxon>Gunneridae</taxon>
        <taxon>Pentapetalae</taxon>
        <taxon>rosids</taxon>
        <taxon>malvids</taxon>
        <taxon>Malvales</taxon>
        <taxon>Malvaceae</taxon>
        <taxon>Malvoideae</taxon>
        <taxon>Gossypium</taxon>
    </lineage>
</organism>
<keyword evidence="2" id="KW-1185">Reference proteome</keyword>
<evidence type="ECO:0000313" key="1">
    <source>
        <dbReference type="EMBL" id="KAA3487024.1"/>
    </source>
</evidence>
<evidence type="ECO:0000313" key="2">
    <source>
        <dbReference type="Proteomes" id="UP000325315"/>
    </source>
</evidence>
<dbReference type="Gene3D" id="3.30.420.10">
    <property type="entry name" value="Ribonuclease H-like superfamily/Ribonuclease H"/>
    <property type="match status" value="1"/>
</dbReference>
<dbReference type="PANTHER" id="PTHR35046">
    <property type="entry name" value="ZINC KNUCKLE (CCHC-TYPE) FAMILY PROTEIN"/>
    <property type="match status" value="1"/>
</dbReference>
<dbReference type="SUPFAM" id="SSF53098">
    <property type="entry name" value="Ribonuclease H-like"/>
    <property type="match status" value="1"/>
</dbReference>
<dbReference type="EMBL" id="SMMG02000001">
    <property type="protein sequence ID" value="KAA3487024.1"/>
    <property type="molecule type" value="Genomic_DNA"/>
</dbReference>
<accession>A0A5B6X129</accession>
<dbReference type="Proteomes" id="UP000325315">
    <property type="component" value="Unassembled WGS sequence"/>
</dbReference>
<protein>
    <submittedName>
        <fullName evidence="1">Integrase</fullName>
    </submittedName>
</protein>
<sequence>MQKCKNPNCYQGNSAAPINTHKIEQGIPTYFLPVRRDYSLQKLAKLYIVKIVRLHGVLVSIISNRDPHFTSRFWEKLHEALCTCLDFSTTLHP</sequence>
<reference evidence="2" key="1">
    <citation type="journal article" date="2019" name="Plant Biotechnol. J.">
        <title>Genome sequencing of the Australian wild diploid species Gossypium australe highlights disease resistance and delayed gland morphogenesis.</title>
        <authorList>
            <person name="Cai Y."/>
            <person name="Cai X."/>
            <person name="Wang Q."/>
            <person name="Wang P."/>
            <person name="Zhang Y."/>
            <person name="Cai C."/>
            <person name="Xu Y."/>
            <person name="Wang K."/>
            <person name="Zhou Z."/>
            <person name="Wang C."/>
            <person name="Geng S."/>
            <person name="Li B."/>
            <person name="Dong Q."/>
            <person name="Hou Y."/>
            <person name="Wang H."/>
            <person name="Ai P."/>
            <person name="Liu Z."/>
            <person name="Yi F."/>
            <person name="Sun M."/>
            <person name="An G."/>
            <person name="Cheng J."/>
            <person name="Zhang Y."/>
            <person name="Shi Q."/>
            <person name="Xie Y."/>
            <person name="Shi X."/>
            <person name="Chang Y."/>
            <person name="Huang F."/>
            <person name="Chen Y."/>
            <person name="Hong S."/>
            <person name="Mi L."/>
            <person name="Sun Q."/>
            <person name="Zhang L."/>
            <person name="Zhou B."/>
            <person name="Peng R."/>
            <person name="Zhang X."/>
            <person name="Liu F."/>
        </authorList>
    </citation>
    <scope>NUCLEOTIDE SEQUENCE [LARGE SCALE GENOMIC DNA]</scope>
    <source>
        <strain evidence="2">cv. PA1801</strain>
    </source>
</reference>
<gene>
    <name evidence="1" type="ORF">EPI10_030881</name>
</gene>
<dbReference type="GO" id="GO:0003676">
    <property type="term" value="F:nucleic acid binding"/>
    <property type="evidence" value="ECO:0007669"/>
    <property type="project" value="InterPro"/>
</dbReference>
<dbReference type="InterPro" id="IPR036397">
    <property type="entry name" value="RNaseH_sf"/>
</dbReference>
<name>A0A5B6X129_9ROSI</name>
<dbReference type="AlphaFoldDB" id="A0A5B6X129"/>
<comment type="caution">
    <text evidence="1">The sequence shown here is derived from an EMBL/GenBank/DDBJ whole genome shotgun (WGS) entry which is preliminary data.</text>
</comment>